<keyword evidence="1" id="KW-0472">Membrane</keyword>
<feature type="transmembrane region" description="Helical" evidence="1">
    <location>
        <begin position="124"/>
        <end position="141"/>
    </location>
</feature>
<feature type="transmembrane region" description="Helical" evidence="1">
    <location>
        <begin position="21"/>
        <end position="41"/>
    </location>
</feature>
<protein>
    <submittedName>
        <fullName evidence="2">Uncharacterized protein</fullName>
    </submittedName>
</protein>
<dbReference type="AlphaFoldDB" id="A0A1I1QSZ4"/>
<keyword evidence="1" id="KW-1133">Transmembrane helix</keyword>
<proteinExistence type="predicted"/>
<name>A0A1I1QSZ4_RUMAL</name>
<feature type="transmembrane region" description="Helical" evidence="1">
    <location>
        <begin position="179"/>
        <end position="202"/>
    </location>
</feature>
<accession>A0A1I1QSZ4</accession>
<gene>
    <name evidence="2" type="ORF">SAMN02910406_03503</name>
</gene>
<keyword evidence="1" id="KW-0812">Transmembrane</keyword>
<feature type="transmembrane region" description="Helical" evidence="1">
    <location>
        <begin position="47"/>
        <end position="67"/>
    </location>
</feature>
<sequence>MNKVASGIKLYTQAAAHPFTIGFGLFMMIGMTLAFIIDPAPVGSKDYLSMLGSIQMGNMGTLIMVIIASTKLQQNKFYSSCNCAKELFTVGPLAVVTAVNILYNTVLAVSAYVNLGVTGLSDTIIFNTISSMLIIIAGGCYGKNSVKFIAVIQLFAYIAFIIFPIAVKHTSFTHILLGQHLTTAVIFAVCGNIIAIAFILALQNIWWKKGDKFAAPKKALLAALEVQANE</sequence>
<evidence type="ECO:0000313" key="3">
    <source>
        <dbReference type="Proteomes" id="UP000182192"/>
    </source>
</evidence>
<organism evidence="2 3">
    <name type="scientific">Ruminococcus albus</name>
    <dbReference type="NCBI Taxonomy" id="1264"/>
    <lineage>
        <taxon>Bacteria</taxon>
        <taxon>Bacillati</taxon>
        <taxon>Bacillota</taxon>
        <taxon>Clostridia</taxon>
        <taxon>Eubacteriales</taxon>
        <taxon>Oscillospiraceae</taxon>
        <taxon>Ruminococcus</taxon>
    </lineage>
</organism>
<feature type="transmembrane region" description="Helical" evidence="1">
    <location>
        <begin position="87"/>
        <end position="112"/>
    </location>
</feature>
<dbReference type="Proteomes" id="UP000182192">
    <property type="component" value="Unassembled WGS sequence"/>
</dbReference>
<reference evidence="2 3" key="1">
    <citation type="submission" date="2016-10" db="EMBL/GenBank/DDBJ databases">
        <authorList>
            <person name="de Groot N.N."/>
        </authorList>
    </citation>
    <scope>NUCLEOTIDE SEQUENCE [LARGE SCALE GENOMIC DNA]</scope>
    <source>
        <strain evidence="2 3">AR67</strain>
    </source>
</reference>
<evidence type="ECO:0000256" key="1">
    <source>
        <dbReference type="SAM" id="Phobius"/>
    </source>
</evidence>
<evidence type="ECO:0000313" key="2">
    <source>
        <dbReference type="EMBL" id="SFD25145.1"/>
    </source>
</evidence>
<feature type="transmembrane region" description="Helical" evidence="1">
    <location>
        <begin position="148"/>
        <end position="167"/>
    </location>
</feature>
<dbReference type="EMBL" id="FOKQ01000052">
    <property type="protein sequence ID" value="SFD25145.1"/>
    <property type="molecule type" value="Genomic_DNA"/>
</dbReference>
<dbReference type="OrthoDB" id="1821161at2"/>
<dbReference type="RefSeq" id="WP_074963256.1">
    <property type="nucleotide sequence ID" value="NZ_FOKQ01000052.1"/>
</dbReference>